<protein>
    <submittedName>
        <fullName evidence="4">GNAT family N-acetyltransferase</fullName>
    </submittedName>
</protein>
<dbReference type="EMBL" id="JACSNV010000003">
    <property type="protein sequence ID" value="MBM6877188.1"/>
    <property type="molecule type" value="Genomic_DNA"/>
</dbReference>
<dbReference type="PROSITE" id="PS51186">
    <property type="entry name" value="GNAT"/>
    <property type="match status" value="1"/>
</dbReference>
<dbReference type="RefSeq" id="WP_205134019.1">
    <property type="nucleotide sequence ID" value="NZ_JACSNT010000011.1"/>
</dbReference>
<dbReference type="Pfam" id="PF00583">
    <property type="entry name" value="Acetyltransf_1"/>
    <property type="match status" value="1"/>
</dbReference>
<gene>
    <name evidence="4" type="ORF">H9X83_03300</name>
</gene>
<name>A0ABS2G8T7_9FIRM</name>
<dbReference type="InterPro" id="IPR000182">
    <property type="entry name" value="GNAT_dom"/>
</dbReference>
<keyword evidence="5" id="KW-1185">Reference proteome</keyword>
<evidence type="ECO:0000256" key="2">
    <source>
        <dbReference type="ARBA" id="ARBA00023315"/>
    </source>
</evidence>
<keyword evidence="1" id="KW-0808">Transferase</keyword>
<dbReference type="Proteomes" id="UP000729290">
    <property type="component" value="Unassembled WGS sequence"/>
</dbReference>
<evidence type="ECO:0000256" key="1">
    <source>
        <dbReference type="ARBA" id="ARBA00022679"/>
    </source>
</evidence>
<proteinExistence type="predicted"/>
<comment type="caution">
    <text evidence="4">The sequence shown here is derived from an EMBL/GenBank/DDBJ whole genome shotgun (WGS) entry which is preliminary data.</text>
</comment>
<evidence type="ECO:0000259" key="3">
    <source>
        <dbReference type="PROSITE" id="PS51186"/>
    </source>
</evidence>
<dbReference type="CDD" id="cd04301">
    <property type="entry name" value="NAT_SF"/>
    <property type="match status" value="1"/>
</dbReference>
<accession>A0ABS2G8T7</accession>
<evidence type="ECO:0000313" key="4">
    <source>
        <dbReference type="EMBL" id="MBM6877188.1"/>
    </source>
</evidence>
<dbReference type="InterPro" id="IPR050832">
    <property type="entry name" value="Bact_Acetyltransf"/>
</dbReference>
<dbReference type="Gene3D" id="3.40.630.30">
    <property type="match status" value="1"/>
</dbReference>
<dbReference type="PANTHER" id="PTHR43877:SF2">
    <property type="entry name" value="AMINOALKYLPHOSPHONATE N-ACETYLTRANSFERASE-RELATED"/>
    <property type="match status" value="1"/>
</dbReference>
<reference evidence="4 5" key="1">
    <citation type="journal article" date="2021" name="Sci. Rep.">
        <title>The distribution of antibiotic resistance genes in chicken gut microbiota commensals.</title>
        <authorList>
            <person name="Juricova H."/>
            <person name="Matiasovicova J."/>
            <person name="Kubasova T."/>
            <person name="Cejkova D."/>
            <person name="Rychlik I."/>
        </authorList>
    </citation>
    <scope>NUCLEOTIDE SEQUENCE [LARGE SCALE GENOMIC DNA]</scope>
    <source>
        <strain evidence="4 5">An431b</strain>
    </source>
</reference>
<dbReference type="InterPro" id="IPR016181">
    <property type="entry name" value="Acyl_CoA_acyltransferase"/>
</dbReference>
<feature type="domain" description="N-acetyltransferase" evidence="3">
    <location>
        <begin position="2"/>
        <end position="150"/>
    </location>
</feature>
<evidence type="ECO:0000313" key="5">
    <source>
        <dbReference type="Proteomes" id="UP000729290"/>
    </source>
</evidence>
<keyword evidence="2" id="KW-0012">Acyltransferase</keyword>
<sequence>MMRQRELNQQDLEAFLELRMEFLLSYNVIPDENRLRNDTRRYLERYLETEDLFVLGTEENGELIAACMVCLYDTSPTVDNPTGRYGELRNVYTKPPYRGRGIAKALVLESMETARKRGAGKMRLHYTEDGLPLYQKLGFLPEENYMEKDL</sequence>
<dbReference type="PANTHER" id="PTHR43877">
    <property type="entry name" value="AMINOALKYLPHOSPHONATE N-ACETYLTRANSFERASE-RELATED-RELATED"/>
    <property type="match status" value="1"/>
</dbReference>
<organism evidence="4 5">
    <name type="scientific">Anaerotignum lactatifermentans</name>
    <dbReference type="NCBI Taxonomy" id="160404"/>
    <lineage>
        <taxon>Bacteria</taxon>
        <taxon>Bacillati</taxon>
        <taxon>Bacillota</taxon>
        <taxon>Clostridia</taxon>
        <taxon>Lachnospirales</taxon>
        <taxon>Anaerotignaceae</taxon>
        <taxon>Anaerotignum</taxon>
    </lineage>
</organism>
<dbReference type="SUPFAM" id="SSF55729">
    <property type="entry name" value="Acyl-CoA N-acyltransferases (Nat)"/>
    <property type="match status" value="1"/>
</dbReference>